<feature type="non-terminal residue" evidence="5">
    <location>
        <position position="1"/>
    </location>
</feature>
<evidence type="ECO:0000256" key="2">
    <source>
        <dbReference type="ARBA" id="ARBA00023125"/>
    </source>
</evidence>
<evidence type="ECO:0000256" key="3">
    <source>
        <dbReference type="ARBA" id="ARBA00023235"/>
    </source>
</evidence>
<dbReference type="GO" id="GO:0016853">
    <property type="term" value="F:isomerase activity"/>
    <property type="evidence" value="ECO:0007669"/>
    <property type="project" value="UniProtKB-KW"/>
</dbReference>
<evidence type="ECO:0000256" key="4">
    <source>
        <dbReference type="ARBA" id="ARBA00023242"/>
    </source>
</evidence>
<protein>
    <recommendedName>
        <fullName evidence="6">DEAD/DEAH box helicase domain-containing protein</fullName>
    </recommendedName>
</protein>
<evidence type="ECO:0008006" key="6">
    <source>
        <dbReference type="Google" id="ProtNLM"/>
    </source>
</evidence>
<reference evidence="5" key="1">
    <citation type="journal article" date="2008" name="Nature">
        <title>The amphioxus genome and the evolution of the chordate karyotype.</title>
        <authorList>
            <consortium name="US DOE Joint Genome Institute (JGI-PGF)"/>
            <person name="Putnam N.H."/>
            <person name="Butts T."/>
            <person name="Ferrier D.E.K."/>
            <person name="Furlong R.F."/>
            <person name="Hellsten U."/>
            <person name="Kawashima T."/>
            <person name="Robinson-Rechavi M."/>
            <person name="Shoguchi E."/>
            <person name="Terry A."/>
            <person name="Yu J.-K."/>
            <person name="Benito-Gutierrez E.L."/>
            <person name="Dubchak I."/>
            <person name="Garcia-Fernandez J."/>
            <person name="Gibson-Brown J.J."/>
            <person name="Grigoriev I.V."/>
            <person name="Horton A.C."/>
            <person name="de Jong P.J."/>
            <person name="Jurka J."/>
            <person name="Kapitonov V.V."/>
            <person name="Kohara Y."/>
            <person name="Kuroki Y."/>
            <person name="Lindquist E."/>
            <person name="Lucas S."/>
            <person name="Osoegawa K."/>
            <person name="Pennacchio L.A."/>
            <person name="Salamov A.A."/>
            <person name="Satou Y."/>
            <person name="Sauka-Spengler T."/>
            <person name="Schmutz J."/>
            <person name="Shin-I T."/>
            <person name="Toyoda A."/>
            <person name="Bronner-Fraser M."/>
            <person name="Fujiyama A."/>
            <person name="Holland L.Z."/>
            <person name="Holland P.W.H."/>
            <person name="Satoh N."/>
            <person name="Rokhsar D.S."/>
        </authorList>
    </citation>
    <scope>NUCLEOTIDE SEQUENCE [LARGE SCALE GENOMIC DNA]</scope>
    <source>
        <strain evidence="5">S238N-H82</strain>
        <tissue evidence="5">Testes</tissue>
    </source>
</reference>
<sequence length="76" mass="8083">DCFVGLATGEGKSLPLFTVPALLRKGVPVVIIPLIALGADLLRRYEEKSIPAVFLSHLTSEASLNTAIHDLNSDTP</sequence>
<name>C3ZUJ7_BRAFL</name>
<evidence type="ECO:0000256" key="1">
    <source>
        <dbReference type="ARBA" id="ARBA00005446"/>
    </source>
</evidence>
<dbReference type="STRING" id="7739.C3ZUJ7"/>
<evidence type="ECO:0000313" key="5">
    <source>
        <dbReference type="EMBL" id="EEN43709.1"/>
    </source>
</evidence>
<dbReference type="Gene3D" id="3.40.50.300">
    <property type="entry name" value="P-loop containing nucleotide triphosphate hydrolases"/>
    <property type="match status" value="1"/>
</dbReference>
<dbReference type="PANTHER" id="PTHR13710:SF153">
    <property type="entry name" value="RECQ-LIKE DNA HELICASE BLM"/>
    <property type="match status" value="1"/>
</dbReference>
<dbReference type="PANTHER" id="PTHR13710">
    <property type="entry name" value="DNA HELICASE RECQ FAMILY MEMBER"/>
    <property type="match status" value="1"/>
</dbReference>
<accession>C3ZUJ7</accession>
<dbReference type="EMBL" id="GG666684">
    <property type="protein sequence ID" value="EEN43709.1"/>
    <property type="molecule type" value="Genomic_DNA"/>
</dbReference>
<gene>
    <name evidence="5" type="ORF">BRAFLDRAFT_228582</name>
</gene>
<dbReference type="InParanoid" id="C3ZUJ7"/>
<organism>
    <name type="scientific">Branchiostoma floridae</name>
    <name type="common">Florida lancelet</name>
    <name type="synonym">Amphioxus</name>
    <dbReference type="NCBI Taxonomy" id="7739"/>
    <lineage>
        <taxon>Eukaryota</taxon>
        <taxon>Metazoa</taxon>
        <taxon>Chordata</taxon>
        <taxon>Cephalochordata</taxon>
        <taxon>Leptocardii</taxon>
        <taxon>Amphioxiformes</taxon>
        <taxon>Branchiostomatidae</taxon>
        <taxon>Branchiostoma</taxon>
    </lineage>
</organism>
<comment type="similarity">
    <text evidence="1">Belongs to the helicase family. RecQ subfamily.</text>
</comment>
<dbReference type="GO" id="GO:0003677">
    <property type="term" value="F:DNA binding"/>
    <property type="evidence" value="ECO:0007669"/>
    <property type="project" value="UniProtKB-KW"/>
</dbReference>
<dbReference type="InterPro" id="IPR027417">
    <property type="entry name" value="P-loop_NTPase"/>
</dbReference>
<keyword evidence="2" id="KW-0238">DNA-binding</keyword>
<proteinExistence type="inferred from homology"/>
<keyword evidence="4" id="KW-0539">Nucleus</keyword>
<dbReference type="AlphaFoldDB" id="C3ZUJ7"/>
<keyword evidence="3" id="KW-0413">Isomerase</keyword>